<comment type="catalytic activity">
    <reaction evidence="2">
        <text>2 GTP = 3',3'-c-di-GMP + 2 diphosphate</text>
        <dbReference type="Rhea" id="RHEA:24898"/>
        <dbReference type="ChEBI" id="CHEBI:33019"/>
        <dbReference type="ChEBI" id="CHEBI:37565"/>
        <dbReference type="ChEBI" id="CHEBI:58805"/>
        <dbReference type="EC" id="2.7.7.65"/>
    </reaction>
</comment>
<reference evidence="7 8" key="1">
    <citation type="submission" date="2019-08" db="EMBL/GenBank/DDBJ databases">
        <title>Complete genome sequence of Terriglobus albidus strain ORNL.</title>
        <authorList>
            <person name="Podar M."/>
        </authorList>
    </citation>
    <scope>NUCLEOTIDE SEQUENCE [LARGE SCALE GENOMIC DNA]</scope>
    <source>
        <strain evidence="7 8">ORNL</strain>
    </source>
</reference>
<evidence type="ECO:0000313" key="8">
    <source>
        <dbReference type="Proteomes" id="UP000321820"/>
    </source>
</evidence>
<feature type="domain" description="GGDEF" evidence="6">
    <location>
        <begin position="833"/>
        <end position="966"/>
    </location>
</feature>
<dbReference type="InterPro" id="IPR000160">
    <property type="entry name" value="GGDEF_dom"/>
</dbReference>
<dbReference type="SMART" id="SM00267">
    <property type="entry name" value="GGDEF"/>
    <property type="match status" value="1"/>
</dbReference>
<keyword evidence="4" id="KW-0472">Membrane</keyword>
<keyword evidence="5" id="KW-0732">Signal</keyword>
<dbReference type="EC" id="2.7.7.65" evidence="1"/>
<dbReference type="InterPro" id="IPR011123">
    <property type="entry name" value="Y_Y_Y"/>
</dbReference>
<dbReference type="InterPro" id="IPR015943">
    <property type="entry name" value="WD40/YVTN_repeat-like_dom_sf"/>
</dbReference>
<dbReference type="FunFam" id="3.30.70.270:FF:000001">
    <property type="entry name" value="Diguanylate cyclase domain protein"/>
    <property type="match status" value="1"/>
</dbReference>
<dbReference type="RefSeq" id="WP_147649782.1">
    <property type="nucleotide sequence ID" value="NZ_CP042806.1"/>
</dbReference>
<dbReference type="InterPro" id="IPR043128">
    <property type="entry name" value="Rev_trsase/Diguanyl_cyclase"/>
</dbReference>
<dbReference type="PANTHER" id="PTHR45138">
    <property type="entry name" value="REGULATORY COMPONENTS OF SENSORY TRANSDUCTION SYSTEM"/>
    <property type="match status" value="1"/>
</dbReference>
<dbReference type="SUPFAM" id="SSF101898">
    <property type="entry name" value="NHL repeat"/>
    <property type="match status" value="1"/>
</dbReference>
<dbReference type="CDD" id="cd01949">
    <property type="entry name" value="GGDEF"/>
    <property type="match status" value="1"/>
</dbReference>
<organism evidence="7 8">
    <name type="scientific">Terriglobus albidus</name>
    <dbReference type="NCBI Taxonomy" id="1592106"/>
    <lineage>
        <taxon>Bacteria</taxon>
        <taxon>Pseudomonadati</taxon>
        <taxon>Acidobacteriota</taxon>
        <taxon>Terriglobia</taxon>
        <taxon>Terriglobales</taxon>
        <taxon>Acidobacteriaceae</taxon>
        <taxon>Terriglobus</taxon>
    </lineage>
</organism>
<sequence>MTRKSIVAALCACLLGVLATMAAAQHFAFRTYGLSEGLKSLSVRYIVQDAEGSLIICTEGGVYRYDGADFKRIVFNASDEQYVTGAARDNEGRVWFSTLRGLYTMDRTGVHAIPEPPAGFDFDLHATLTALPSEHGRLYFVSRRTLYVAEQRSAGWIVVPGFSPELVREHPQLKDITFVAGQDDRLWVGCGFEICSFSAAAGLHIYGAAENLPQQRWRVAFADSKHRLWVRSEASLYRLDRDAKAFVPAGLSLPSGALAARGTAIVEDKQGRILINLGEGLARLEGGNWNVLQGGEDLPVRMIDTLFVDRQGSVWVGWNGKGLGRWLGYDDTVNWTTMNGLRSDIVWNFARDRRDRMWVATESGLEMIEAGSRSIRQRAASSRIPLHRVQSIAMAADGHFWTGSDDGSVFDYDPATGEGHKVAQLTGVFQILRDSSGRMWICTLNGLYVVAPDNPSRSVQMITGNEAPSGQVYVGVEDKHNALWFIAGGGLFRLTGGTWTKIELPAAYHPTLSAQLSIGNDGTFWISGNEPNLVHLRVRGNKAELLEPIPWASGDAKVFLVKTDSRGWIWAGTGEGLYLFNGSRWSHCGVEDGLVWNDINSNSFYEDKDGTVWIGTSGGMTHFVHPEHLFTQEQLTAQIAEVKIGEKPLTLFHEGEVPWGRDSLTAHLVSTDFQRESSITFRYRMVGLEEDWQDTPQHDLRYPALPAGKYRLEVVAVDEGTGRKSETASAEFRILPPWWKTRTMWAVYILSPLLLCLLVWRWSVRFFVQRQRHLEAIVQERTRELEQEKRELLKARQELQIQATHDSLTGLLNRGAIMEHLEQEVERARREGATFALLLLDIDHFKRVNDTWGHSAGDYVLREYARRLGALARPYDVVGRYGGEEMMMLLPGLTRLTASTRLPELHAELCAEPIGCSGHYINITCSIGVSWYELGRSTAQRLIDLADDALYRAKDEGRNRIVFADEDVPDMAAMRN</sequence>
<dbReference type="AlphaFoldDB" id="A0A5B9EFA2"/>
<feature type="transmembrane region" description="Helical" evidence="4">
    <location>
        <begin position="745"/>
        <end position="764"/>
    </location>
</feature>
<dbReference type="KEGG" id="talb:FTW19_22280"/>
<dbReference type="Proteomes" id="UP000321820">
    <property type="component" value="Chromosome"/>
</dbReference>
<dbReference type="PANTHER" id="PTHR45138:SF9">
    <property type="entry name" value="DIGUANYLATE CYCLASE DGCM-RELATED"/>
    <property type="match status" value="1"/>
</dbReference>
<evidence type="ECO:0000256" key="2">
    <source>
        <dbReference type="ARBA" id="ARBA00034247"/>
    </source>
</evidence>
<keyword evidence="4" id="KW-1133">Transmembrane helix</keyword>
<dbReference type="InterPro" id="IPR013783">
    <property type="entry name" value="Ig-like_fold"/>
</dbReference>
<dbReference type="OrthoDB" id="9813394at2"/>
<dbReference type="NCBIfam" id="TIGR00254">
    <property type="entry name" value="GGDEF"/>
    <property type="match status" value="1"/>
</dbReference>
<dbReference type="GO" id="GO:0005886">
    <property type="term" value="C:plasma membrane"/>
    <property type="evidence" value="ECO:0007669"/>
    <property type="project" value="TreeGrafter"/>
</dbReference>
<dbReference type="Gene3D" id="2.130.10.10">
    <property type="entry name" value="YVTN repeat-like/Quinoprotein amine dehydrogenase"/>
    <property type="match status" value="2"/>
</dbReference>
<dbReference type="InterPro" id="IPR011110">
    <property type="entry name" value="Reg_prop"/>
</dbReference>
<dbReference type="GO" id="GO:0043709">
    <property type="term" value="P:cell adhesion involved in single-species biofilm formation"/>
    <property type="evidence" value="ECO:0007669"/>
    <property type="project" value="TreeGrafter"/>
</dbReference>
<dbReference type="PROSITE" id="PS50887">
    <property type="entry name" value="GGDEF"/>
    <property type="match status" value="1"/>
</dbReference>
<evidence type="ECO:0000256" key="4">
    <source>
        <dbReference type="SAM" id="Phobius"/>
    </source>
</evidence>
<keyword evidence="3" id="KW-0175">Coiled coil</keyword>
<dbReference type="SUPFAM" id="SSF55073">
    <property type="entry name" value="Nucleotide cyclase"/>
    <property type="match status" value="1"/>
</dbReference>
<evidence type="ECO:0000259" key="6">
    <source>
        <dbReference type="PROSITE" id="PS50887"/>
    </source>
</evidence>
<dbReference type="Pfam" id="PF07494">
    <property type="entry name" value="Reg_prop"/>
    <property type="match status" value="1"/>
</dbReference>
<protein>
    <recommendedName>
        <fullName evidence="1">diguanylate cyclase</fullName>
        <ecNumber evidence="1">2.7.7.65</ecNumber>
    </recommendedName>
</protein>
<dbReference type="EMBL" id="CP042806">
    <property type="protein sequence ID" value="QEE30469.1"/>
    <property type="molecule type" value="Genomic_DNA"/>
</dbReference>
<accession>A0A5B9EFA2</accession>
<keyword evidence="4" id="KW-0812">Transmembrane</keyword>
<evidence type="ECO:0000313" key="7">
    <source>
        <dbReference type="EMBL" id="QEE30469.1"/>
    </source>
</evidence>
<dbReference type="InterPro" id="IPR029787">
    <property type="entry name" value="Nucleotide_cyclase"/>
</dbReference>
<evidence type="ECO:0000256" key="1">
    <source>
        <dbReference type="ARBA" id="ARBA00012528"/>
    </source>
</evidence>
<feature type="chain" id="PRO_5023025396" description="diguanylate cyclase" evidence="5">
    <location>
        <begin position="23"/>
        <end position="976"/>
    </location>
</feature>
<dbReference type="GO" id="GO:0052621">
    <property type="term" value="F:diguanylate cyclase activity"/>
    <property type="evidence" value="ECO:0007669"/>
    <property type="project" value="UniProtKB-EC"/>
</dbReference>
<dbReference type="Pfam" id="PF07495">
    <property type="entry name" value="Y_Y_Y"/>
    <property type="match status" value="1"/>
</dbReference>
<evidence type="ECO:0000256" key="5">
    <source>
        <dbReference type="SAM" id="SignalP"/>
    </source>
</evidence>
<feature type="signal peptide" evidence="5">
    <location>
        <begin position="1"/>
        <end position="22"/>
    </location>
</feature>
<evidence type="ECO:0000256" key="3">
    <source>
        <dbReference type="SAM" id="Coils"/>
    </source>
</evidence>
<dbReference type="Gene3D" id="3.30.70.270">
    <property type="match status" value="1"/>
</dbReference>
<gene>
    <name evidence="7" type="ORF">FTW19_22280</name>
</gene>
<dbReference type="Pfam" id="PF00990">
    <property type="entry name" value="GGDEF"/>
    <property type="match status" value="1"/>
</dbReference>
<keyword evidence="8" id="KW-1185">Reference proteome</keyword>
<dbReference type="GO" id="GO:1902201">
    <property type="term" value="P:negative regulation of bacterial-type flagellum-dependent cell motility"/>
    <property type="evidence" value="ECO:0007669"/>
    <property type="project" value="TreeGrafter"/>
</dbReference>
<name>A0A5B9EFA2_9BACT</name>
<dbReference type="SUPFAM" id="SSF63829">
    <property type="entry name" value="Calcium-dependent phosphotriesterase"/>
    <property type="match status" value="1"/>
</dbReference>
<proteinExistence type="predicted"/>
<dbReference type="Gene3D" id="2.60.40.10">
    <property type="entry name" value="Immunoglobulins"/>
    <property type="match status" value="1"/>
</dbReference>
<feature type="coiled-coil region" evidence="3">
    <location>
        <begin position="771"/>
        <end position="805"/>
    </location>
</feature>
<dbReference type="InterPro" id="IPR050469">
    <property type="entry name" value="Diguanylate_Cyclase"/>
</dbReference>